<keyword evidence="3" id="KW-1185">Reference proteome</keyword>
<evidence type="ECO:0000313" key="2">
    <source>
        <dbReference type="EMBL" id="MFC5830552.1"/>
    </source>
</evidence>
<dbReference type="EMBL" id="JBHSPA010000055">
    <property type="protein sequence ID" value="MFC5830552.1"/>
    <property type="molecule type" value="Genomic_DNA"/>
</dbReference>
<sequence>MRLWALALTIMSVAVIVPPSAVAEARLDPVAALRRQLASGNGVTFSNVTVFKSWDGEPTASRLSGVHELAHGEVIASEFLDPKDGRNPERFIVFPDRYYEQSSLWRKHLPEGKSWLVIRDKQSLALTCGHMRLSHPATLKALLAGAKARRPAGVYDGTRTTLYEGIITLGDVAKADPDLLVLDRKPTGIYAQVRINWKLWIGQDQLVRRCQSSSLLPGWPGIDDLEPMQFDDDVRLSRWGRATDIKPPAADQVATHDELIDMPE</sequence>
<proteinExistence type="predicted"/>
<keyword evidence="1" id="KW-0732">Signal</keyword>
<evidence type="ECO:0000313" key="3">
    <source>
        <dbReference type="Proteomes" id="UP001596058"/>
    </source>
</evidence>
<accession>A0ABW1CXX7</accession>
<reference evidence="3" key="1">
    <citation type="journal article" date="2019" name="Int. J. Syst. Evol. Microbiol.">
        <title>The Global Catalogue of Microorganisms (GCM) 10K type strain sequencing project: providing services to taxonomists for standard genome sequencing and annotation.</title>
        <authorList>
            <consortium name="The Broad Institute Genomics Platform"/>
            <consortium name="The Broad Institute Genome Sequencing Center for Infectious Disease"/>
            <person name="Wu L."/>
            <person name="Ma J."/>
        </authorList>
    </citation>
    <scope>NUCLEOTIDE SEQUENCE [LARGE SCALE GENOMIC DNA]</scope>
    <source>
        <strain evidence="3">CCUG 53903</strain>
    </source>
</reference>
<feature type="chain" id="PRO_5045614318" evidence="1">
    <location>
        <begin position="24"/>
        <end position="264"/>
    </location>
</feature>
<feature type="signal peptide" evidence="1">
    <location>
        <begin position="1"/>
        <end position="23"/>
    </location>
</feature>
<gene>
    <name evidence="2" type="ORF">ACFPZ3_42420</name>
</gene>
<protein>
    <submittedName>
        <fullName evidence="2">Uncharacterized protein</fullName>
    </submittedName>
</protein>
<organism evidence="2 3">
    <name type="scientific">Nonomuraea insulae</name>
    <dbReference type="NCBI Taxonomy" id="1616787"/>
    <lineage>
        <taxon>Bacteria</taxon>
        <taxon>Bacillati</taxon>
        <taxon>Actinomycetota</taxon>
        <taxon>Actinomycetes</taxon>
        <taxon>Streptosporangiales</taxon>
        <taxon>Streptosporangiaceae</taxon>
        <taxon>Nonomuraea</taxon>
    </lineage>
</organism>
<name>A0ABW1CXX7_9ACTN</name>
<comment type="caution">
    <text evidence="2">The sequence shown here is derived from an EMBL/GenBank/DDBJ whole genome shotgun (WGS) entry which is preliminary data.</text>
</comment>
<evidence type="ECO:0000256" key="1">
    <source>
        <dbReference type="SAM" id="SignalP"/>
    </source>
</evidence>
<dbReference type="Proteomes" id="UP001596058">
    <property type="component" value="Unassembled WGS sequence"/>
</dbReference>